<reference evidence="5" key="1">
    <citation type="submission" date="2020-10" db="EMBL/GenBank/DDBJ databases">
        <authorList>
            <person name="Han B."/>
            <person name="Lu T."/>
            <person name="Zhao Q."/>
            <person name="Huang X."/>
            <person name="Zhao Y."/>
        </authorList>
    </citation>
    <scope>NUCLEOTIDE SEQUENCE</scope>
</reference>
<feature type="compositionally biased region" description="Pro residues" evidence="4">
    <location>
        <begin position="91"/>
        <end position="104"/>
    </location>
</feature>
<sequence>MRRRQHLALAAAAKSHAALLKSGASSPTPWNQLLTAYSGSGSGLAAARRVFDEILRPDAASWNSLLAAHVAAGAHRDAWRLLRAMHARGSPPAPSPSAPPSAPRPPRDARSSAPSCSRSPSDVYAKCGRLSDARRVFDGMPVRNTVSWNALIAGYADSQKPAEAMDLFLEMQRVGLVPDDGTFAALLATIEGPRWFSLMQQLHGKIVKYGSALGLVVLNAAITAYSQCGALADSRKIFDGIESRDLISWNSILGAYAYHGMNSEAMRFFVRMMRESGIQPDMYSFTSVV</sequence>
<dbReference type="NCBIfam" id="TIGR00756">
    <property type="entry name" value="PPR"/>
    <property type="match status" value="3"/>
</dbReference>
<evidence type="ECO:0000256" key="4">
    <source>
        <dbReference type="SAM" id="MobiDB-lite"/>
    </source>
</evidence>
<keyword evidence="1" id="KW-0677">Repeat</keyword>
<feature type="repeat" description="PPR" evidence="3">
    <location>
        <begin position="58"/>
        <end position="92"/>
    </location>
</feature>
<dbReference type="OrthoDB" id="1882394at2759"/>
<comment type="caution">
    <text evidence="5">The sequence shown here is derived from an EMBL/GenBank/DDBJ whole genome shotgun (WGS) entry which is preliminary data.</text>
</comment>
<gene>
    <name evidence="5" type="ORF">NCGR_LOCUS50070</name>
</gene>
<dbReference type="EMBL" id="CAJGYO010000014">
    <property type="protein sequence ID" value="CAD6266765.1"/>
    <property type="molecule type" value="Genomic_DNA"/>
</dbReference>
<evidence type="ECO:0000256" key="1">
    <source>
        <dbReference type="ARBA" id="ARBA00022737"/>
    </source>
</evidence>
<dbReference type="Proteomes" id="UP000604825">
    <property type="component" value="Unassembled WGS sequence"/>
</dbReference>
<evidence type="ECO:0000313" key="6">
    <source>
        <dbReference type="Proteomes" id="UP000604825"/>
    </source>
</evidence>
<feature type="repeat" description="PPR" evidence="3">
    <location>
        <begin position="245"/>
        <end position="280"/>
    </location>
</feature>
<protein>
    <recommendedName>
        <fullName evidence="7">Pentatricopeptide repeat-containing protein</fullName>
    </recommendedName>
</protein>
<keyword evidence="2" id="KW-0809">Transit peptide</keyword>
<dbReference type="GO" id="GO:0009451">
    <property type="term" value="P:RNA modification"/>
    <property type="evidence" value="ECO:0007669"/>
    <property type="project" value="InterPro"/>
</dbReference>
<dbReference type="PROSITE" id="PS51375">
    <property type="entry name" value="PPR"/>
    <property type="match status" value="3"/>
</dbReference>
<organism evidence="5 6">
    <name type="scientific">Miscanthus lutarioriparius</name>
    <dbReference type="NCBI Taxonomy" id="422564"/>
    <lineage>
        <taxon>Eukaryota</taxon>
        <taxon>Viridiplantae</taxon>
        <taxon>Streptophyta</taxon>
        <taxon>Embryophyta</taxon>
        <taxon>Tracheophyta</taxon>
        <taxon>Spermatophyta</taxon>
        <taxon>Magnoliopsida</taxon>
        <taxon>Liliopsida</taxon>
        <taxon>Poales</taxon>
        <taxon>Poaceae</taxon>
        <taxon>PACMAD clade</taxon>
        <taxon>Panicoideae</taxon>
        <taxon>Andropogonodae</taxon>
        <taxon>Andropogoneae</taxon>
        <taxon>Saccharinae</taxon>
        <taxon>Miscanthus</taxon>
    </lineage>
</organism>
<dbReference type="InterPro" id="IPR046960">
    <property type="entry name" value="PPR_At4g14850-like_plant"/>
</dbReference>
<dbReference type="Pfam" id="PF01535">
    <property type="entry name" value="PPR"/>
    <property type="match status" value="1"/>
</dbReference>
<dbReference type="InterPro" id="IPR011990">
    <property type="entry name" value="TPR-like_helical_dom_sf"/>
</dbReference>
<proteinExistence type="predicted"/>
<dbReference type="AlphaFoldDB" id="A0A811R9D1"/>
<evidence type="ECO:0000313" key="5">
    <source>
        <dbReference type="EMBL" id="CAD6266765.1"/>
    </source>
</evidence>
<accession>A0A811R9D1</accession>
<evidence type="ECO:0000256" key="2">
    <source>
        <dbReference type="ARBA" id="ARBA00022946"/>
    </source>
</evidence>
<dbReference type="Gene3D" id="1.25.40.10">
    <property type="entry name" value="Tetratricopeptide repeat domain"/>
    <property type="match status" value="3"/>
</dbReference>
<feature type="region of interest" description="Disordered" evidence="4">
    <location>
        <begin position="87"/>
        <end position="122"/>
    </location>
</feature>
<dbReference type="GO" id="GO:0003723">
    <property type="term" value="F:RNA binding"/>
    <property type="evidence" value="ECO:0007669"/>
    <property type="project" value="InterPro"/>
</dbReference>
<evidence type="ECO:0000256" key="3">
    <source>
        <dbReference type="PROSITE-ProRule" id="PRU00708"/>
    </source>
</evidence>
<evidence type="ECO:0008006" key="7">
    <source>
        <dbReference type="Google" id="ProtNLM"/>
    </source>
</evidence>
<keyword evidence="6" id="KW-1185">Reference proteome</keyword>
<dbReference type="PANTHER" id="PTHR47926">
    <property type="entry name" value="PENTATRICOPEPTIDE REPEAT-CONTAINING PROTEIN"/>
    <property type="match status" value="1"/>
</dbReference>
<dbReference type="InterPro" id="IPR002885">
    <property type="entry name" value="PPR_rpt"/>
</dbReference>
<feature type="repeat" description="PPR" evidence="3">
    <location>
        <begin position="144"/>
        <end position="178"/>
    </location>
</feature>
<name>A0A811R9D1_9POAL</name>
<feature type="compositionally biased region" description="Low complexity" evidence="4">
    <location>
        <begin position="111"/>
        <end position="121"/>
    </location>
</feature>
<dbReference type="Pfam" id="PF13041">
    <property type="entry name" value="PPR_2"/>
    <property type="match status" value="2"/>
</dbReference>